<keyword evidence="1" id="KW-1133">Transmembrane helix</keyword>
<sequence>MNKTIILMLAFILIVPIAYSLQQCDSPIEPSDLPCEVVSTYLFEDGCAANEVKIFNSVPTLLQTKTWDDWGDGGRCNVSFGEVANTSLRDSYSLNSTDGSTATIIVGGVKMEFLRLTIFGIFFFIDLVLIGFMHKFKEDEGSSIVFGWMATAIMTILGSMIMFGFEVVDVDIIFGFNANQGTPDCELILRLETDNAGDPSDTLADLVLTGEIKLANWNPGEWNNLSLNGTAELADGVTYHFVGEGKACTTGNAYRFTTTAASVYAGGTSELSQDARATWTNQDSDRAFRIGFNTSASLEEPPLFSNASINNSAPRINDGVNINITLTDLISNVSGYIFAWDNGTGSFINDSFVSIESQRFSIANVSVNKTIEVPEATVIQYQWFANDTSGNLGTSSVFTVTVAGFTAPNETIHGNTFFNPNNLTIISLAESEVAFLNLSFEDNIELFGMEMRIRDEDDVLVFNFTNSSLGGTLDNMTRTINVSSHQGFFTVNITVTDTHTARFIPDYKIDKGIQNYLIFNDKIRITAEGAIYTNSKKDFDRYSMEFNYIPFFAPKNKVFYVESDSKLYYRKDSIYKAHFVDSKNENWIDFEGIEGKPTVTKINDLKWKVEFYNTDSKLIFNSIGGLNKNSNFYKYYLANASIDFVLPTTTTVSSISGSITLSLNVTGNARNKTIFKLHNSSKNLIDTFNVSNNGTGTFFYNHTFTGLTDTTFFINATNVDIVGQHINSTTTIKFQIITFTDCTTGFEVINYTVVDEGNSSLIDGDASIVFTFNGSSPTETFTRTITSENNFSVCIFPPEERLTADYTATYSSLVYQERVVVVTDSIYSNTTQTKQLKLLRQVDGIFATFRLIDSFQNPLSGVAGVVEITAGDEVESRNTDDAGIVTFFVDPDTTYIFTFTKAGFKSSVSSLRVTTTDIITVTLESEAEAIQASIYTGINYFFKPSNNVLNNKTEINFVFNMTSSFWNITGCSFRLRNITTSFNSSSLTFNGSECIIPITFNTGNHTTIIGEATYQLNNTLNNTVSVQYTVLFTFQGQFSLKTFIDDINSFVSAGFNDFARFILSIIIIIGIVGWASLELSVFRGEEEILIGLTIALIFMFSYIGWLNMPLDSLPSIKGWGLPENWLNQWIVFILSLLGGGSFIIRKKF</sequence>
<feature type="transmembrane region" description="Helical" evidence="1">
    <location>
        <begin position="113"/>
        <end position="132"/>
    </location>
</feature>
<keyword evidence="1" id="KW-0812">Transmembrane</keyword>
<name>A0A0F9MC86_9ZZZZ</name>
<feature type="transmembrane region" description="Helical" evidence="1">
    <location>
        <begin position="144"/>
        <end position="165"/>
    </location>
</feature>
<feature type="transmembrane region" description="Helical" evidence="1">
    <location>
        <begin position="1126"/>
        <end position="1144"/>
    </location>
</feature>
<protein>
    <submittedName>
        <fullName evidence="2">Uncharacterized protein</fullName>
    </submittedName>
</protein>
<comment type="caution">
    <text evidence="2">The sequence shown here is derived from an EMBL/GenBank/DDBJ whole genome shotgun (WGS) entry which is preliminary data.</text>
</comment>
<dbReference type="AlphaFoldDB" id="A0A0F9MC86"/>
<reference evidence="2" key="1">
    <citation type="journal article" date="2015" name="Nature">
        <title>Complex archaea that bridge the gap between prokaryotes and eukaryotes.</title>
        <authorList>
            <person name="Spang A."/>
            <person name="Saw J.H."/>
            <person name="Jorgensen S.L."/>
            <person name="Zaremba-Niedzwiedzka K."/>
            <person name="Martijn J."/>
            <person name="Lind A.E."/>
            <person name="van Eijk R."/>
            <person name="Schleper C."/>
            <person name="Guy L."/>
            <person name="Ettema T.J."/>
        </authorList>
    </citation>
    <scope>NUCLEOTIDE SEQUENCE</scope>
</reference>
<feature type="transmembrane region" description="Helical" evidence="1">
    <location>
        <begin position="1089"/>
        <end position="1106"/>
    </location>
</feature>
<proteinExistence type="predicted"/>
<accession>A0A0F9MC86</accession>
<gene>
    <name evidence="2" type="ORF">LCGC14_1091730</name>
</gene>
<dbReference type="EMBL" id="LAZR01004854">
    <property type="protein sequence ID" value="KKN05005.1"/>
    <property type="molecule type" value="Genomic_DNA"/>
</dbReference>
<keyword evidence="1" id="KW-0472">Membrane</keyword>
<organism evidence="2">
    <name type="scientific">marine sediment metagenome</name>
    <dbReference type="NCBI Taxonomy" id="412755"/>
    <lineage>
        <taxon>unclassified sequences</taxon>
        <taxon>metagenomes</taxon>
        <taxon>ecological metagenomes</taxon>
    </lineage>
</organism>
<evidence type="ECO:0000313" key="2">
    <source>
        <dbReference type="EMBL" id="KKN05005.1"/>
    </source>
</evidence>
<feature type="transmembrane region" description="Helical" evidence="1">
    <location>
        <begin position="1058"/>
        <end position="1077"/>
    </location>
</feature>
<evidence type="ECO:0000256" key="1">
    <source>
        <dbReference type="SAM" id="Phobius"/>
    </source>
</evidence>